<keyword evidence="1" id="KW-0812">Transmembrane</keyword>
<proteinExistence type="predicted"/>
<dbReference type="Proteomes" id="UP001181693">
    <property type="component" value="Unassembled WGS sequence"/>
</dbReference>
<accession>A0AAV2ZNN2</accession>
<evidence type="ECO:0000313" key="3">
    <source>
        <dbReference type="Proteomes" id="UP001181693"/>
    </source>
</evidence>
<reference evidence="2" key="1">
    <citation type="thesis" date="2020" institute="ProQuest LLC" country="789 East Eisenhower Parkway, Ann Arbor, MI, USA">
        <title>Comparative Genomics and Chromosome Evolution.</title>
        <authorList>
            <person name="Mudd A.B."/>
        </authorList>
    </citation>
    <scope>NUCLEOTIDE SEQUENCE</scope>
    <source>
        <strain evidence="2">1538</strain>
        <tissue evidence="2">Blood</tissue>
    </source>
</reference>
<evidence type="ECO:0000256" key="1">
    <source>
        <dbReference type="SAM" id="Phobius"/>
    </source>
</evidence>
<comment type="caution">
    <text evidence="2">The sequence shown here is derived from an EMBL/GenBank/DDBJ whole genome shotgun (WGS) entry which is preliminary data.</text>
</comment>
<name>A0AAV2ZNN2_PYXAD</name>
<evidence type="ECO:0000313" key="2">
    <source>
        <dbReference type="EMBL" id="DBA15573.1"/>
    </source>
</evidence>
<dbReference type="EMBL" id="DYDO01000012">
    <property type="protein sequence ID" value="DBA15573.1"/>
    <property type="molecule type" value="Genomic_DNA"/>
</dbReference>
<dbReference type="AlphaFoldDB" id="A0AAV2ZNN2"/>
<feature type="transmembrane region" description="Helical" evidence="1">
    <location>
        <begin position="16"/>
        <end position="35"/>
    </location>
</feature>
<keyword evidence="1" id="KW-1133">Transmembrane helix</keyword>
<protein>
    <submittedName>
        <fullName evidence="2">Uncharacterized protein</fullName>
    </submittedName>
</protein>
<keyword evidence="3" id="KW-1185">Reference proteome</keyword>
<keyword evidence="1" id="KW-0472">Membrane</keyword>
<organism evidence="2 3">
    <name type="scientific">Pyxicephalus adspersus</name>
    <name type="common">African bullfrog</name>
    <dbReference type="NCBI Taxonomy" id="30357"/>
    <lineage>
        <taxon>Eukaryota</taxon>
        <taxon>Metazoa</taxon>
        <taxon>Chordata</taxon>
        <taxon>Craniata</taxon>
        <taxon>Vertebrata</taxon>
        <taxon>Euteleostomi</taxon>
        <taxon>Amphibia</taxon>
        <taxon>Batrachia</taxon>
        <taxon>Anura</taxon>
        <taxon>Neobatrachia</taxon>
        <taxon>Ranoidea</taxon>
        <taxon>Pyxicephalidae</taxon>
        <taxon>Pyxicephalinae</taxon>
        <taxon>Pyxicephalus</taxon>
    </lineage>
</organism>
<feature type="transmembrane region" description="Helical" evidence="1">
    <location>
        <begin position="55"/>
        <end position="75"/>
    </location>
</feature>
<sequence>MVEMLRWFEQSVHPPLILWSWLDISSLSFQVTLLWQYIWTWLSYLPPDKSSKMPPFIFIADGGCLLASLQFWLVLTGQGWSGKVAQDDLLWMISIGQRQQHSLFCQKSYWLGILYYRSNRKPLKA</sequence>
<gene>
    <name evidence="2" type="ORF">GDO54_004766</name>
</gene>